<dbReference type="OrthoDB" id="6775769at2759"/>
<dbReference type="Proteomes" id="UP000507470">
    <property type="component" value="Unassembled WGS sequence"/>
</dbReference>
<dbReference type="EMBL" id="CACVKT020008726">
    <property type="protein sequence ID" value="CAC5417008.1"/>
    <property type="molecule type" value="Genomic_DNA"/>
</dbReference>
<organism evidence="1 2">
    <name type="scientific">Mytilus coruscus</name>
    <name type="common">Sea mussel</name>
    <dbReference type="NCBI Taxonomy" id="42192"/>
    <lineage>
        <taxon>Eukaryota</taxon>
        <taxon>Metazoa</taxon>
        <taxon>Spiralia</taxon>
        <taxon>Lophotrochozoa</taxon>
        <taxon>Mollusca</taxon>
        <taxon>Bivalvia</taxon>
        <taxon>Autobranchia</taxon>
        <taxon>Pteriomorphia</taxon>
        <taxon>Mytilida</taxon>
        <taxon>Mytiloidea</taxon>
        <taxon>Mytilidae</taxon>
        <taxon>Mytilinae</taxon>
        <taxon>Mytilus</taxon>
    </lineage>
</organism>
<keyword evidence="2" id="KW-1185">Reference proteome</keyword>
<proteinExistence type="predicted"/>
<evidence type="ECO:0000313" key="1">
    <source>
        <dbReference type="EMBL" id="CAC5417008.1"/>
    </source>
</evidence>
<evidence type="ECO:0008006" key="3">
    <source>
        <dbReference type="Google" id="ProtNLM"/>
    </source>
</evidence>
<reference evidence="1 2" key="1">
    <citation type="submission" date="2020-06" db="EMBL/GenBank/DDBJ databases">
        <authorList>
            <person name="Li R."/>
            <person name="Bekaert M."/>
        </authorList>
    </citation>
    <scope>NUCLEOTIDE SEQUENCE [LARGE SCALE GENOMIC DNA]</scope>
    <source>
        <strain evidence="2">wild</strain>
    </source>
</reference>
<gene>
    <name evidence="1" type="ORF">MCOR_49564</name>
</gene>
<dbReference type="AlphaFoldDB" id="A0A6J8E9W0"/>
<name>A0A6J8E9W0_MYTCO</name>
<protein>
    <recommendedName>
        <fullName evidence="3">Reverse transcriptase domain-containing protein</fullName>
    </recommendedName>
</protein>
<evidence type="ECO:0000313" key="2">
    <source>
        <dbReference type="Proteomes" id="UP000507470"/>
    </source>
</evidence>
<dbReference type="PANTHER" id="PTHR19446">
    <property type="entry name" value="REVERSE TRANSCRIPTASES"/>
    <property type="match status" value="1"/>
</dbReference>
<sequence>MEQGKTTTEHQYRGNEDIVYDNYINIDTVINDNKQISDKEREINKTVEVAQKHFKGTFYDNAKLNITVNEVGKVLKSLKNNKASGLDNIEYEHLKYGGNSLRNHMTKLFNLVCYNFYSPKSLKSSLIVPLFKGGNKCKGDPNSYRGISLAPCIGKVFDKIIDSKLELKKDNKCFPNPQQTAYQQCLSCLHTSFNIHESLYHHLERLENIIVVLLDSTKAFDTV</sequence>
<accession>A0A6J8E9W0</accession>